<protein>
    <submittedName>
        <fullName evidence="2">Uncharacterized protein</fullName>
    </submittedName>
</protein>
<feature type="region of interest" description="Disordered" evidence="1">
    <location>
        <begin position="162"/>
        <end position="289"/>
    </location>
</feature>
<organism evidence="2 3">
    <name type="scientific">Setomelanomma holmii</name>
    <dbReference type="NCBI Taxonomy" id="210430"/>
    <lineage>
        <taxon>Eukaryota</taxon>
        <taxon>Fungi</taxon>
        <taxon>Dikarya</taxon>
        <taxon>Ascomycota</taxon>
        <taxon>Pezizomycotina</taxon>
        <taxon>Dothideomycetes</taxon>
        <taxon>Pleosporomycetidae</taxon>
        <taxon>Pleosporales</taxon>
        <taxon>Pleosporineae</taxon>
        <taxon>Phaeosphaeriaceae</taxon>
        <taxon>Setomelanomma</taxon>
    </lineage>
</organism>
<feature type="compositionally biased region" description="Polar residues" evidence="1">
    <location>
        <begin position="120"/>
        <end position="138"/>
    </location>
</feature>
<feature type="region of interest" description="Disordered" evidence="1">
    <location>
        <begin position="106"/>
        <end position="144"/>
    </location>
</feature>
<evidence type="ECO:0000313" key="3">
    <source>
        <dbReference type="Proteomes" id="UP000799777"/>
    </source>
</evidence>
<gene>
    <name evidence="2" type="ORF">EK21DRAFT_62731</name>
</gene>
<dbReference type="AlphaFoldDB" id="A0A9P4HBJ5"/>
<dbReference type="EMBL" id="ML978179">
    <property type="protein sequence ID" value="KAF2031628.1"/>
    <property type="molecule type" value="Genomic_DNA"/>
</dbReference>
<feature type="compositionally biased region" description="Basic residues" evidence="1">
    <location>
        <begin position="185"/>
        <end position="200"/>
    </location>
</feature>
<comment type="caution">
    <text evidence="2">The sequence shown here is derived from an EMBL/GenBank/DDBJ whole genome shotgun (WGS) entry which is preliminary data.</text>
</comment>
<evidence type="ECO:0000256" key="1">
    <source>
        <dbReference type="SAM" id="MobiDB-lite"/>
    </source>
</evidence>
<name>A0A9P4HBJ5_9PLEO</name>
<keyword evidence="3" id="KW-1185">Reference proteome</keyword>
<sequence>MTLPEHVDGFIDLPTLVDIHRFLCQSTLEDDLALAAWVKKNYLYEPIGVAGGREIRTTEGFSKLDRAYRRVRSLTNKAQDKWPFFTRNWRAMSSTTVRNNARGEVASGVSLPGMNGIARDSSTTNGHAGSKEMTSNAPETADLSHGKALPHSAMEEEIVQDAGGGKIRGPNGRFLTKNKPSPKATKGRRSTGRTKAKNLRKSVIAKEPTPTPQDKSSSPSRVAFDDDTTMVDTQSAPGTVLTPAFTLAAEADPVPSNLDRLPPSSLRKNKRKSEPAPTTNQPSRKRGRP</sequence>
<reference evidence="2" key="1">
    <citation type="journal article" date="2020" name="Stud. Mycol.">
        <title>101 Dothideomycetes genomes: a test case for predicting lifestyles and emergence of pathogens.</title>
        <authorList>
            <person name="Haridas S."/>
            <person name="Albert R."/>
            <person name="Binder M."/>
            <person name="Bloem J."/>
            <person name="Labutti K."/>
            <person name="Salamov A."/>
            <person name="Andreopoulos B."/>
            <person name="Baker S."/>
            <person name="Barry K."/>
            <person name="Bills G."/>
            <person name="Bluhm B."/>
            <person name="Cannon C."/>
            <person name="Castanera R."/>
            <person name="Culley D."/>
            <person name="Daum C."/>
            <person name="Ezra D."/>
            <person name="Gonzalez J."/>
            <person name="Henrissat B."/>
            <person name="Kuo A."/>
            <person name="Liang C."/>
            <person name="Lipzen A."/>
            <person name="Lutzoni F."/>
            <person name="Magnuson J."/>
            <person name="Mondo S."/>
            <person name="Nolan M."/>
            <person name="Ohm R."/>
            <person name="Pangilinan J."/>
            <person name="Park H.-J."/>
            <person name="Ramirez L."/>
            <person name="Alfaro M."/>
            <person name="Sun H."/>
            <person name="Tritt A."/>
            <person name="Yoshinaga Y."/>
            <person name="Zwiers L.-H."/>
            <person name="Turgeon B."/>
            <person name="Goodwin S."/>
            <person name="Spatafora J."/>
            <person name="Crous P."/>
            <person name="Grigoriev I."/>
        </authorList>
    </citation>
    <scope>NUCLEOTIDE SEQUENCE</scope>
    <source>
        <strain evidence="2">CBS 110217</strain>
    </source>
</reference>
<proteinExistence type="predicted"/>
<dbReference type="Proteomes" id="UP000799777">
    <property type="component" value="Unassembled WGS sequence"/>
</dbReference>
<feature type="non-terminal residue" evidence="2">
    <location>
        <position position="289"/>
    </location>
</feature>
<evidence type="ECO:0000313" key="2">
    <source>
        <dbReference type="EMBL" id="KAF2031628.1"/>
    </source>
</evidence>
<accession>A0A9P4HBJ5</accession>
<dbReference type="OrthoDB" id="3786824at2759"/>